<dbReference type="OrthoDB" id="7860263at2"/>
<proteinExistence type="predicted"/>
<dbReference type="Proteomes" id="UP000199377">
    <property type="component" value="Unassembled WGS sequence"/>
</dbReference>
<sequence>MSIAASRIAQQAFRYCEMSALSSFGDDSPEARAAAEQYPLVRDAGLRRADWSFASELLELSEATGMIADDDLPYAYQLPPRVLAVREVLPELTAWRIDGRLMRTDEPTLQRFRATVQITNENLLPAEFADYLAYLLASRLSPVFASSANRATSLEQRAEAAFVLALRADRGQASAQRWDGLTGEGDWAGLVVR</sequence>
<evidence type="ECO:0000313" key="2">
    <source>
        <dbReference type="Proteomes" id="UP000199377"/>
    </source>
</evidence>
<dbReference type="RefSeq" id="WP_092861645.1">
    <property type="nucleotide sequence ID" value="NZ_FOQH01000008.1"/>
</dbReference>
<dbReference type="AlphaFoldDB" id="A0A1I3JLF8"/>
<organism evidence="1 2">
    <name type="scientific">Albimonas pacifica</name>
    <dbReference type="NCBI Taxonomy" id="1114924"/>
    <lineage>
        <taxon>Bacteria</taxon>
        <taxon>Pseudomonadati</taxon>
        <taxon>Pseudomonadota</taxon>
        <taxon>Alphaproteobacteria</taxon>
        <taxon>Rhodobacterales</taxon>
        <taxon>Paracoccaceae</taxon>
        <taxon>Albimonas</taxon>
    </lineage>
</organism>
<protein>
    <submittedName>
        <fullName evidence="1">Uncharacterized protein</fullName>
    </submittedName>
</protein>
<evidence type="ECO:0000313" key="1">
    <source>
        <dbReference type="EMBL" id="SFI60838.1"/>
    </source>
</evidence>
<gene>
    <name evidence="1" type="ORF">SAMN05216258_10850</name>
</gene>
<keyword evidence="2" id="KW-1185">Reference proteome</keyword>
<dbReference type="EMBL" id="FOQH01000008">
    <property type="protein sequence ID" value="SFI60838.1"/>
    <property type="molecule type" value="Genomic_DNA"/>
</dbReference>
<reference evidence="1 2" key="1">
    <citation type="submission" date="2016-10" db="EMBL/GenBank/DDBJ databases">
        <authorList>
            <person name="de Groot N.N."/>
        </authorList>
    </citation>
    <scope>NUCLEOTIDE SEQUENCE [LARGE SCALE GENOMIC DNA]</scope>
    <source>
        <strain evidence="1 2">CGMCC 1.11030</strain>
    </source>
</reference>
<name>A0A1I3JLF8_9RHOB</name>
<dbReference type="STRING" id="1114924.SAMN05216258_10850"/>
<accession>A0A1I3JLF8</accession>